<evidence type="ECO:0000256" key="2">
    <source>
        <dbReference type="ARBA" id="ARBA00022475"/>
    </source>
</evidence>
<dbReference type="PANTHER" id="PTHR37937:SF1">
    <property type="entry name" value="CONJUGATIVE TRANSFER: DNA TRANSPORT"/>
    <property type="match status" value="1"/>
</dbReference>
<evidence type="ECO:0000256" key="5">
    <source>
        <dbReference type="ARBA" id="ARBA00023136"/>
    </source>
</evidence>
<comment type="caution">
    <text evidence="9">The sequence shown here is derived from an EMBL/GenBank/DDBJ whole genome shotgun (WGS) entry which is preliminary data.</text>
</comment>
<dbReference type="RefSeq" id="WP_224404245.1">
    <property type="nucleotide sequence ID" value="NZ_BAAAOD010000098.1"/>
</dbReference>
<dbReference type="SUPFAM" id="SSF52540">
    <property type="entry name" value="P-loop containing nucleoside triphosphate hydrolases"/>
    <property type="match status" value="1"/>
</dbReference>
<evidence type="ECO:0000256" key="6">
    <source>
        <dbReference type="SAM" id="MobiDB-lite"/>
    </source>
</evidence>
<keyword evidence="10" id="KW-1185">Reference proteome</keyword>
<dbReference type="InterPro" id="IPR051539">
    <property type="entry name" value="T4SS-coupling_protein"/>
</dbReference>
<accession>A0ABU9ANP4</accession>
<feature type="transmembrane region" description="Helical" evidence="7">
    <location>
        <begin position="20"/>
        <end position="41"/>
    </location>
</feature>
<evidence type="ECO:0000256" key="1">
    <source>
        <dbReference type="ARBA" id="ARBA00004651"/>
    </source>
</evidence>
<proteinExistence type="predicted"/>
<feature type="region of interest" description="Disordered" evidence="6">
    <location>
        <begin position="315"/>
        <end position="348"/>
    </location>
</feature>
<dbReference type="PANTHER" id="PTHR37937">
    <property type="entry name" value="CONJUGATIVE TRANSFER: DNA TRANSPORT"/>
    <property type="match status" value="1"/>
</dbReference>
<protein>
    <submittedName>
        <fullName evidence="9">TraM recognition domain-containing protein</fullName>
    </submittedName>
</protein>
<dbReference type="InterPro" id="IPR032689">
    <property type="entry name" value="TraG-D_C"/>
</dbReference>
<keyword evidence="4 7" id="KW-1133">Transmembrane helix</keyword>
<dbReference type="Proteomes" id="UP001367513">
    <property type="component" value="Unassembled WGS sequence"/>
</dbReference>
<feature type="compositionally biased region" description="Polar residues" evidence="6">
    <location>
        <begin position="318"/>
        <end position="327"/>
    </location>
</feature>
<keyword evidence="5 7" id="KW-0472">Membrane</keyword>
<feature type="domain" description="TraD/TraG TraM recognition site" evidence="8">
    <location>
        <begin position="461"/>
        <end position="580"/>
    </location>
</feature>
<keyword evidence="2" id="KW-1003">Cell membrane</keyword>
<name>A0ABU9ANP4_PSEA5</name>
<dbReference type="InterPro" id="IPR027417">
    <property type="entry name" value="P-loop_NTPase"/>
</dbReference>
<sequence length="652" mass="70001">MTRSRTDRAWIEEVVLPATALGLVVAAVVVLELASVATGVLSGAGRLLLVGFDDLSELLRSWLGAPLTADSAVGYLTEHSALFVTCVIVVALGLIGLAVVARVWWAKRWAPAPPGHASGKQISAEFSEVAVRRSAARTRPSMSSAELRGAAATELGFPLYHYRARPLYGSFVNLTGTLAPTQSGKSRKDLVHKVLDAPGAMLCSTTKLDLVEFAALSRSRRPLAGPVIVYDATGRLRWPAPLRWSLIEGCQDQQEASRRAYTLVEAAALRVEAGGGGGAGNDRVFRERAVVVLTAYLVAAAVSDSSVDTIRAWATESPEPNASNALPTQAGERPAPSRPGRRLPADPRPVKILQDAGRAEMAANLRAEMDLDPRTASAVWMSVRRVVGAWTDPRVRDLLSPARGRGLDVRRFIGQGGSLFLIADQQQAAEAVPVLTALAEHFLRTAQDMAMDYPARRADPPVTVVFDELANGTPVPRLAEVISDAAGRGVVIHWAAQSLAQLERLFGSVGEREVRDNTTTLTAWGGIKDDRTLQWLSDICGTYERTRRQSQADGLFSRERHSYSTETVPVMRPGQIRELPAGKVLALHRGLRCFVADAVDVTERPDNATIDADVATLRNGSAIPIDDRGYCTGGTRGIELTASSTGSAPRRT</sequence>
<comment type="subcellular location">
    <subcellularLocation>
        <location evidence="1">Cell membrane</location>
        <topology evidence="1">Multi-pass membrane protein</topology>
    </subcellularLocation>
</comment>
<keyword evidence="3 7" id="KW-0812">Transmembrane</keyword>
<evidence type="ECO:0000313" key="10">
    <source>
        <dbReference type="Proteomes" id="UP001367513"/>
    </source>
</evidence>
<evidence type="ECO:0000256" key="3">
    <source>
        <dbReference type="ARBA" id="ARBA00022692"/>
    </source>
</evidence>
<feature type="transmembrane region" description="Helical" evidence="7">
    <location>
        <begin position="81"/>
        <end position="105"/>
    </location>
</feature>
<evidence type="ECO:0000259" key="8">
    <source>
        <dbReference type="Pfam" id="PF12696"/>
    </source>
</evidence>
<evidence type="ECO:0000256" key="4">
    <source>
        <dbReference type="ARBA" id="ARBA00022989"/>
    </source>
</evidence>
<dbReference type="Pfam" id="PF12696">
    <property type="entry name" value="TraG-D_C"/>
    <property type="match status" value="1"/>
</dbReference>
<evidence type="ECO:0000256" key="7">
    <source>
        <dbReference type="SAM" id="Phobius"/>
    </source>
</evidence>
<organism evidence="9 10">
    <name type="scientific">Pseudonocardia alni subsp. carboxydivorans</name>
    <dbReference type="NCBI Taxonomy" id="415010"/>
    <lineage>
        <taxon>Bacteria</taxon>
        <taxon>Bacillati</taxon>
        <taxon>Actinomycetota</taxon>
        <taxon>Actinomycetes</taxon>
        <taxon>Pseudonocardiales</taxon>
        <taxon>Pseudonocardiaceae</taxon>
        <taxon>Pseudonocardia</taxon>
    </lineage>
</organism>
<reference evidence="9 10" key="1">
    <citation type="submission" date="2024-03" db="EMBL/GenBank/DDBJ databases">
        <title>Draft genome sequence of Pseudonocardia carboxydivorans JCM 14827.</title>
        <authorList>
            <person name="Duangmal K."/>
        </authorList>
    </citation>
    <scope>NUCLEOTIDE SEQUENCE [LARGE SCALE GENOMIC DNA]</scope>
    <source>
        <strain evidence="9 10">JCM 14827</strain>
    </source>
</reference>
<dbReference type="CDD" id="cd01127">
    <property type="entry name" value="TrwB_TraG_TraD_VirD4"/>
    <property type="match status" value="1"/>
</dbReference>
<evidence type="ECO:0000313" key="9">
    <source>
        <dbReference type="EMBL" id="MEK6467472.1"/>
    </source>
</evidence>
<dbReference type="EMBL" id="JBBPIX010000030">
    <property type="protein sequence ID" value="MEK6467472.1"/>
    <property type="molecule type" value="Genomic_DNA"/>
</dbReference>
<gene>
    <name evidence="9" type="ORF">WG925_27360</name>
</gene>
<dbReference type="Gene3D" id="3.40.50.300">
    <property type="entry name" value="P-loop containing nucleotide triphosphate hydrolases"/>
    <property type="match status" value="1"/>
</dbReference>